<reference evidence="1 2" key="1">
    <citation type="journal article" date="2017" name="Curr. Biol.">
        <title>The Evolution of Venom by Co-option of Single-Copy Genes.</title>
        <authorList>
            <person name="Martinson E.O."/>
            <person name="Mrinalini"/>
            <person name="Kelkar Y.D."/>
            <person name="Chang C.H."/>
            <person name="Werren J.H."/>
        </authorList>
    </citation>
    <scope>NUCLEOTIDE SEQUENCE [LARGE SCALE GENOMIC DNA]</scope>
    <source>
        <strain evidence="1 2">Alberta</strain>
        <tissue evidence="1">Whole body</tissue>
    </source>
</reference>
<proteinExistence type="predicted"/>
<keyword evidence="2" id="KW-1185">Reference proteome</keyword>
<protein>
    <submittedName>
        <fullName evidence="1">Uncharacterized protein</fullName>
    </submittedName>
</protein>
<dbReference type="AlphaFoldDB" id="A0A232ERL6"/>
<comment type="caution">
    <text evidence="1">The sequence shown here is derived from an EMBL/GenBank/DDBJ whole genome shotgun (WGS) entry which is preliminary data.</text>
</comment>
<evidence type="ECO:0000313" key="1">
    <source>
        <dbReference type="EMBL" id="OXU20926.1"/>
    </source>
</evidence>
<gene>
    <name evidence="1" type="ORF">TSAR_002919</name>
</gene>
<dbReference type="EMBL" id="NNAY01002620">
    <property type="protein sequence ID" value="OXU20926.1"/>
    <property type="molecule type" value="Genomic_DNA"/>
</dbReference>
<evidence type="ECO:0000313" key="2">
    <source>
        <dbReference type="Proteomes" id="UP000215335"/>
    </source>
</evidence>
<dbReference type="Proteomes" id="UP000215335">
    <property type="component" value="Unassembled WGS sequence"/>
</dbReference>
<sequence>MASSYSPAISYGVFSTRILIKLLVSILLKLYQYLIAKEYFIMALGHLAHFNFKKKNTFRSLKEKYLAGITAYYRCKQKFKSSVFENVRMDVCVCVYRNISGTTLSISIKFDTHIYFWIVNSGKTCSGLIALFGRQNEKGDFF</sequence>
<accession>A0A232ERL6</accession>
<name>A0A232ERL6_9HYME</name>
<organism evidence="1 2">
    <name type="scientific">Trichomalopsis sarcophagae</name>
    <dbReference type="NCBI Taxonomy" id="543379"/>
    <lineage>
        <taxon>Eukaryota</taxon>
        <taxon>Metazoa</taxon>
        <taxon>Ecdysozoa</taxon>
        <taxon>Arthropoda</taxon>
        <taxon>Hexapoda</taxon>
        <taxon>Insecta</taxon>
        <taxon>Pterygota</taxon>
        <taxon>Neoptera</taxon>
        <taxon>Endopterygota</taxon>
        <taxon>Hymenoptera</taxon>
        <taxon>Apocrita</taxon>
        <taxon>Proctotrupomorpha</taxon>
        <taxon>Chalcidoidea</taxon>
        <taxon>Pteromalidae</taxon>
        <taxon>Pteromalinae</taxon>
        <taxon>Trichomalopsis</taxon>
    </lineage>
</organism>